<evidence type="ECO:0000256" key="2">
    <source>
        <dbReference type="ARBA" id="ARBA00023125"/>
    </source>
</evidence>
<dbReference type="PROSITE" id="PS01124">
    <property type="entry name" value="HTH_ARAC_FAMILY_2"/>
    <property type="match status" value="1"/>
</dbReference>
<dbReference type="Proteomes" id="UP001500968">
    <property type="component" value="Unassembled WGS sequence"/>
</dbReference>
<reference evidence="7" key="1">
    <citation type="journal article" date="2019" name="Int. J. Syst. Evol. Microbiol.">
        <title>The Global Catalogue of Microorganisms (GCM) 10K type strain sequencing project: providing services to taxonomists for standard genome sequencing and annotation.</title>
        <authorList>
            <consortium name="The Broad Institute Genomics Platform"/>
            <consortium name="The Broad Institute Genome Sequencing Center for Infectious Disease"/>
            <person name="Wu L."/>
            <person name="Ma J."/>
        </authorList>
    </citation>
    <scope>NUCLEOTIDE SEQUENCE [LARGE SCALE GENOMIC DNA]</scope>
    <source>
        <strain evidence="7">JCM 17064</strain>
    </source>
</reference>
<name>A0ABP7TJX2_9FLAO</name>
<protein>
    <recommendedName>
        <fullName evidence="8">AraC family transcriptional regulator</fullName>
    </recommendedName>
</protein>
<evidence type="ECO:0000256" key="3">
    <source>
        <dbReference type="ARBA" id="ARBA00023163"/>
    </source>
</evidence>
<dbReference type="CDD" id="cd06225">
    <property type="entry name" value="HAMP"/>
    <property type="match status" value="1"/>
</dbReference>
<dbReference type="SUPFAM" id="SSF46689">
    <property type="entry name" value="Homeodomain-like"/>
    <property type="match status" value="1"/>
</dbReference>
<organism evidence="6 7">
    <name type="scientific">Flavobacterium cheonhonense</name>
    <dbReference type="NCBI Taxonomy" id="706185"/>
    <lineage>
        <taxon>Bacteria</taxon>
        <taxon>Pseudomonadati</taxon>
        <taxon>Bacteroidota</taxon>
        <taxon>Flavobacteriia</taxon>
        <taxon>Flavobacteriales</taxon>
        <taxon>Flavobacteriaceae</taxon>
        <taxon>Flavobacterium</taxon>
    </lineage>
</organism>
<accession>A0ABP7TJX2</accession>
<keyword evidence="3" id="KW-0804">Transcription</keyword>
<comment type="caution">
    <text evidence="6">The sequence shown here is derived from an EMBL/GenBank/DDBJ whole genome shotgun (WGS) entry which is preliminary data.</text>
</comment>
<evidence type="ECO:0000256" key="1">
    <source>
        <dbReference type="ARBA" id="ARBA00023015"/>
    </source>
</evidence>
<dbReference type="PANTHER" id="PTHR43280">
    <property type="entry name" value="ARAC-FAMILY TRANSCRIPTIONAL REGULATOR"/>
    <property type="match status" value="1"/>
</dbReference>
<keyword evidence="7" id="KW-1185">Reference proteome</keyword>
<dbReference type="InterPro" id="IPR009057">
    <property type="entry name" value="Homeodomain-like_sf"/>
</dbReference>
<keyword evidence="1" id="KW-0805">Transcription regulation</keyword>
<dbReference type="PANTHER" id="PTHR43280:SF2">
    <property type="entry name" value="HTH-TYPE TRANSCRIPTIONAL REGULATOR EXSA"/>
    <property type="match status" value="1"/>
</dbReference>
<gene>
    <name evidence="6" type="ORF">GCM10022386_08300</name>
</gene>
<evidence type="ECO:0000259" key="4">
    <source>
        <dbReference type="PROSITE" id="PS01124"/>
    </source>
</evidence>
<dbReference type="EMBL" id="BAABCR010000013">
    <property type="protein sequence ID" value="GAA4027249.1"/>
    <property type="molecule type" value="Genomic_DNA"/>
</dbReference>
<dbReference type="Gene3D" id="1.10.10.60">
    <property type="entry name" value="Homeodomain-like"/>
    <property type="match status" value="1"/>
</dbReference>
<evidence type="ECO:0000313" key="7">
    <source>
        <dbReference type="Proteomes" id="UP001500968"/>
    </source>
</evidence>
<feature type="domain" description="HAMP" evidence="5">
    <location>
        <begin position="9"/>
        <end position="57"/>
    </location>
</feature>
<feature type="domain" description="HTH araC/xylS-type" evidence="4">
    <location>
        <begin position="80"/>
        <end position="179"/>
    </location>
</feature>
<dbReference type="SMART" id="SM00342">
    <property type="entry name" value="HTH_ARAC"/>
    <property type="match status" value="1"/>
</dbReference>
<evidence type="ECO:0008006" key="8">
    <source>
        <dbReference type="Google" id="ProtNLM"/>
    </source>
</evidence>
<dbReference type="InterPro" id="IPR018060">
    <property type="entry name" value="HTH_AraC"/>
</dbReference>
<evidence type="ECO:0000313" key="6">
    <source>
        <dbReference type="EMBL" id="GAA4027249.1"/>
    </source>
</evidence>
<sequence>MGSLQNQDRIKAIYRMLLALANGNLGYRMVLDGADESFDELATLLNQLAEKLEEMAYYNPYLSRKTDLGLLDDSSLLLVRKVLDYIYNNLEEPLPSTRKLARMFGTNEFALKNSFRRLQKTSIYQFYNDERLKKAHLLIEDTTLPFKDIALCCGFSDYPTFLKAFKRKYHYPPTMVKRENGLNRNT</sequence>
<keyword evidence="2" id="KW-0238">DNA-binding</keyword>
<dbReference type="Pfam" id="PF12833">
    <property type="entry name" value="HTH_18"/>
    <property type="match status" value="1"/>
</dbReference>
<dbReference type="PROSITE" id="PS50885">
    <property type="entry name" value="HAMP"/>
    <property type="match status" value="1"/>
</dbReference>
<proteinExistence type="predicted"/>
<dbReference type="InterPro" id="IPR003660">
    <property type="entry name" value="HAMP_dom"/>
</dbReference>
<evidence type="ECO:0000259" key="5">
    <source>
        <dbReference type="PROSITE" id="PS50885"/>
    </source>
</evidence>
<dbReference type="RefSeq" id="WP_324690463.1">
    <property type="nucleotide sequence ID" value="NZ_BAABCR010000013.1"/>
</dbReference>